<evidence type="ECO:0000313" key="2">
    <source>
        <dbReference type="EMBL" id="SAK73053.1"/>
    </source>
</evidence>
<organism evidence="2 3">
    <name type="scientific">Caballeronia calidae</name>
    <dbReference type="NCBI Taxonomy" id="1777139"/>
    <lineage>
        <taxon>Bacteria</taxon>
        <taxon>Pseudomonadati</taxon>
        <taxon>Pseudomonadota</taxon>
        <taxon>Betaproteobacteria</taxon>
        <taxon>Burkholderiales</taxon>
        <taxon>Burkholderiaceae</taxon>
        <taxon>Caballeronia</taxon>
    </lineage>
</organism>
<feature type="compositionally biased region" description="Basic residues" evidence="1">
    <location>
        <begin position="171"/>
        <end position="186"/>
    </location>
</feature>
<sequence>MSGCFGLCYAIRRHFRVRRDRAIMHGASIGQEPPVEVDIQFDQPSSRSPRSMAGLRRANCRRHCLNSATMHRSQLGIGDRTEVAERRVGLPDDGPPSTLLDIVFGCHAERRSSLNATEFVRTISSAVTRIVPVRATHQPACPASERVGKSPCTSQWHYRLRAPESATNAPRSRHYYAKRRSPTCLK</sequence>
<accession>A0A158BSK8</accession>
<dbReference type="AlphaFoldDB" id="A0A158BSK8"/>
<dbReference type="Proteomes" id="UP000071859">
    <property type="component" value="Unassembled WGS sequence"/>
</dbReference>
<feature type="region of interest" description="Disordered" evidence="1">
    <location>
        <begin position="163"/>
        <end position="186"/>
    </location>
</feature>
<proteinExistence type="predicted"/>
<name>A0A158BSK8_9BURK</name>
<evidence type="ECO:0000256" key="1">
    <source>
        <dbReference type="SAM" id="MobiDB-lite"/>
    </source>
</evidence>
<gene>
    <name evidence="2" type="ORF">AWB78_03056</name>
</gene>
<evidence type="ECO:0000313" key="3">
    <source>
        <dbReference type="Proteomes" id="UP000071859"/>
    </source>
</evidence>
<reference evidence="2" key="1">
    <citation type="submission" date="2016-01" db="EMBL/GenBank/DDBJ databases">
        <authorList>
            <person name="Peeters C."/>
        </authorList>
    </citation>
    <scope>NUCLEOTIDE SEQUENCE</scope>
    <source>
        <strain evidence="2">LMG 29321</strain>
    </source>
</reference>
<keyword evidence="3" id="KW-1185">Reference proteome</keyword>
<dbReference type="EMBL" id="FCOX02000013">
    <property type="protein sequence ID" value="SAK73053.1"/>
    <property type="molecule type" value="Genomic_DNA"/>
</dbReference>
<comment type="caution">
    <text evidence="2">The sequence shown here is derived from an EMBL/GenBank/DDBJ whole genome shotgun (WGS) entry which is preliminary data.</text>
</comment>
<protein>
    <submittedName>
        <fullName evidence="2">Uncharacterized protein</fullName>
    </submittedName>
</protein>